<gene>
    <name evidence="4" type="ORF">GCM10023091_14850</name>
</gene>
<evidence type="ECO:0000256" key="2">
    <source>
        <dbReference type="SAM" id="Phobius"/>
    </source>
</evidence>
<dbReference type="Proteomes" id="UP001501508">
    <property type="component" value="Unassembled WGS sequence"/>
</dbReference>
<dbReference type="InterPro" id="IPR036779">
    <property type="entry name" value="LysM_dom_sf"/>
</dbReference>
<reference evidence="5" key="1">
    <citation type="journal article" date="2019" name="Int. J. Syst. Evol. Microbiol.">
        <title>The Global Catalogue of Microorganisms (GCM) 10K type strain sequencing project: providing services to taxonomists for standard genome sequencing and annotation.</title>
        <authorList>
            <consortium name="The Broad Institute Genomics Platform"/>
            <consortium name="The Broad Institute Genome Sequencing Center for Infectious Disease"/>
            <person name="Wu L."/>
            <person name="Ma J."/>
        </authorList>
    </citation>
    <scope>NUCLEOTIDE SEQUENCE [LARGE SCALE GENOMIC DNA]</scope>
    <source>
        <strain evidence="5">JCM 31920</strain>
    </source>
</reference>
<dbReference type="EMBL" id="BAABEY010000016">
    <property type="protein sequence ID" value="GAA4436683.1"/>
    <property type="molecule type" value="Genomic_DNA"/>
</dbReference>
<keyword evidence="5" id="KW-1185">Reference proteome</keyword>
<keyword evidence="2" id="KW-1133">Transmembrane helix</keyword>
<keyword evidence="2" id="KW-0812">Transmembrane</keyword>
<dbReference type="PROSITE" id="PS51782">
    <property type="entry name" value="LYSM"/>
    <property type="match status" value="2"/>
</dbReference>
<protein>
    <recommendedName>
        <fullName evidence="3">LysM domain-containing protein</fullName>
    </recommendedName>
</protein>
<evidence type="ECO:0000313" key="4">
    <source>
        <dbReference type="EMBL" id="GAA4436683.1"/>
    </source>
</evidence>
<dbReference type="RefSeq" id="WP_345027686.1">
    <property type="nucleotide sequence ID" value="NZ_BAABEY010000016.1"/>
</dbReference>
<feature type="compositionally biased region" description="Basic and acidic residues" evidence="1">
    <location>
        <begin position="91"/>
        <end position="102"/>
    </location>
</feature>
<dbReference type="Pfam" id="PF01476">
    <property type="entry name" value="LysM"/>
    <property type="match status" value="2"/>
</dbReference>
<feature type="transmembrane region" description="Helical" evidence="2">
    <location>
        <begin position="21"/>
        <end position="42"/>
    </location>
</feature>
<keyword evidence="2" id="KW-0472">Membrane</keyword>
<sequence length="214" mass="23036">MEDDRQKKRNVRPVEKSKLPVITLFILTALVVALLFVGYDYLTDDPGDTNEVTNTDGKQEVVSLEAYDQPSQIDANASGPAPVPGSAGQEAKSEPKKEEKSEASAAPAAQSTDGKSYVHTAASGETISSIATRYNLTQQTLKSLNPSIKEGGLKSGQKVNVRVQAVHTVGPGDILRVVGKKYGVSVDLIMRANNKNKNFAERGEKLVIPFPEKK</sequence>
<feature type="domain" description="LysM" evidence="3">
    <location>
        <begin position="117"/>
        <end position="161"/>
    </location>
</feature>
<organism evidence="4 5">
    <name type="scientific">Ravibacter arvi</name>
    <dbReference type="NCBI Taxonomy" id="2051041"/>
    <lineage>
        <taxon>Bacteria</taxon>
        <taxon>Pseudomonadati</taxon>
        <taxon>Bacteroidota</taxon>
        <taxon>Cytophagia</taxon>
        <taxon>Cytophagales</taxon>
        <taxon>Spirosomataceae</taxon>
        <taxon>Ravibacter</taxon>
    </lineage>
</organism>
<comment type="caution">
    <text evidence="4">The sequence shown here is derived from an EMBL/GenBank/DDBJ whole genome shotgun (WGS) entry which is preliminary data.</text>
</comment>
<evidence type="ECO:0000259" key="3">
    <source>
        <dbReference type="PROSITE" id="PS51782"/>
    </source>
</evidence>
<feature type="region of interest" description="Disordered" evidence="1">
    <location>
        <begin position="72"/>
        <end position="117"/>
    </location>
</feature>
<dbReference type="Gene3D" id="3.10.350.10">
    <property type="entry name" value="LysM domain"/>
    <property type="match status" value="2"/>
</dbReference>
<dbReference type="SUPFAM" id="SSF54106">
    <property type="entry name" value="LysM domain"/>
    <property type="match status" value="2"/>
</dbReference>
<evidence type="ECO:0000313" key="5">
    <source>
        <dbReference type="Proteomes" id="UP001501508"/>
    </source>
</evidence>
<name>A0ABP8LVK4_9BACT</name>
<dbReference type="PANTHER" id="PTHR33734:SF22">
    <property type="entry name" value="MEMBRANE-BOUND LYTIC MUREIN TRANSGLYCOSYLASE D"/>
    <property type="match status" value="1"/>
</dbReference>
<dbReference type="PANTHER" id="PTHR33734">
    <property type="entry name" value="LYSM DOMAIN-CONTAINING GPI-ANCHORED PROTEIN 2"/>
    <property type="match status" value="1"/>
</dbReference>
<dbReference type="InterPro" id="IPR018392">
    <property type="entry name" value="LysM"/>
</dbReference>
<dbReference type="CDD" id="cd00118">
    <property type="entry name" value="LysM"/>
    <property type="match status" value="2"/>
</dbReference>
<proteinExistence type="predicted"/>
<dbReference type="SMART" id="SM00257">
    <property type="entry name" value="LysM"/>
    <property type="match status" value="2"/>
</dbReference>
<evidence type="ECO:0000256" key="1">
    <source>
        <dbReference type="SAM" id="MobiDB-lite"/>
    </source>
</evidence>
<accession>A0ABP8LVK4</accession>
<feature type="domain" description="LysM" evidence="3">
    <location>
        <begin position="165"/>
        <end position="208"/>
    </location>
</feature>